<dbReference type="Proteomes" id="UP000694388">
    <property type="component" value="Unplaced"/>
</dbReference>
<feature type="region of interest" description="Disordered" evidence="1">
    <location>
        <begin position="724"/>
        <end position="755"/>
    </location>
</feature>
<evidence type="ECO:0000256" key="1">
    <source>
        <dbReference type="SAM" id="MobiDB-lite"/>
    </source>
</evidence>
<sequence>MDRPLLCVNCRPCVVSAGYLGHIDEASNKGEEIGMVRESSSKRFVLGHLDIQLDSSAVHRLAKLLLCATDHEYEPYSKPRPEIVDESRDLPSPESVAALESFVSTRKTSISILGLRLSLVAAEFNLLPHLMPSAFSDFLQVSPAGLCSPTTGTHAIPAFELRAKSLVMHATSPMYPRHLVQVASSLSQLSQNILDHCYVRYDFQVFGLQADLRCIFTGMSTPTIPIVPPFSMVFSFRQMQLPVYWTRRILLPLSEVTAELPSLCVHLTRAEMSLLEAVTCSWVRPGTPGGLKAAATPLFHAFGHPGGKVPGGQLGLEVSFSKLELKACNTVAVWALSGALASLEAHIHLPGTGQSGEQGIIPLFQGPTSTAVLYRPNWLHQENELESQTGGAHFVTLTLQIPHDMSSSSFSTGAMLLLNIEGAALNLDPMLHTWLFHQPGPATNQSTEQTIDMPLPAGVLPWSRGEGVPLIGATPLGTRSQPGSEKASSPIKTKTVTGSRILNVPGKPLCAEHAESLNDERAGWTTKLLWDSVKCLTLQFEMQPWCVFAPRDSLTPSTGHLVKNAVPRALHTCYRKACSPPGIFVLSLPYTRVLSAGHKYIAPLQGIPLAMSQHVQQEGDAFPWTLNLENCSSYTIMSEYEGNKEQESRVRPITHSLMDPTGCTCTLAVTASPPCESQRTFAVCLHVDLQPMEMALCNAQVLLVTDLLGAILLTLRQLHHSTPGQHRVSLAPEMQGGSTANAASQPAVSSPVQSSKNTAQLHTSSCSYSADVSTTPEEETAQIGEDCPLGGADTLEQRTSLLGANTRQASLWLQCVLPRLSIRLFTPAQGSSPSADVCVLAELEELSTSVDIQDIYTKVKCKISSFNVDHFRKSLPGGILAAGPLGGVIFSCSDRLTQRTFRVRPLGRRDSARPVSAFPSVANSIAEVTQQQHGFLAFTYTRALTRNVRQRLSSRSGSHCHGSSLQGDVAATAPDAAVPKYLHEVLLRLQPFDMVLHFPTLVATASIFYDGRSGKVVGARGSEGQPVRGSSSISSRSLPLLYVNTGSIRVFMSQPKEESAGSPGEEDTVVLKIDSVMLSPQADNPLTRTVLRKDIYQQALTLGVLREPGSEVEDRQYQLDLCGLSVSTACWAQVRPEAEGDQCHSGVGADTEGVSQNPALEWNMASSMQRIPERRAFLTPLLHDVAVRLTAAPAIVFTKKLSAESALTEEVLVCGHSLEINVTSSLDFLFRLAQLHLLQQLLHDNLPNTPSVAHQAEGDRNLQCQTTVPVEQRLLDRASAAKDSGIGSDSMGLKIVQVEQGKGKSHHRLACVTRQSSVIKNQQRQPFEIFLTAGRISLMTYTVISDGLTKVALLDPSCHEIPASMDSGEENVQAQASNASETLSKIRRHSEVYAVATESSFSDGNSTRSAIFPGSCEGSTGPLPSNSHSNIIPNGPRIPLCQPHSSVHAPSRGLTRNTLGPTVVRQMGRKGGDSTQRLEPFFYLLMQQPSLLLSCQRRTQKFDVSLFDVCLKAARPDYIVLDPGKVLPESEDYTVFWLQSTAGEMDSRTGVPPAFLSLRVQDFLNGPAGVQLETGRPWRMSPSPRKLEQLSRWMCQFRAPLPQDTAGRQWGVEAQGANLWLPRALASIRRISIKTCQVVVAGSCEHPELPGLTLSVQALTCDLNVKRDASHGLLEVINMQVDLTDVLVQTHLLDRIRVFCGPFHASITVEARWCKHSGSPQSVTLTPKLLLYINIGLLQVFCGQEQVKCIHLLHHLLKDTISCSHGSTSMDWGGGRRAAAPPSSRAPTPPSSRAPTPLSSRDTLNLAPGSHVSPTHLDQEAIISATPPSLSQDLSGSTASASSNCCSFKPEAYSLQQSVDDLRMGLFQFIPNIDGKSPLPNTKEVVFTSESEDRPATMLWRYTEPRMLTYVHIAPVPFNTTEDLELSTADLGDVLQVPCSLEYFDELKQRFVPCKEFSLSESRECELLLPSPFSSQASWEHIVTAQLWRVVLHVGSEGLDEHSMEEETVSQGSCDPLVSPMALAACMRVDSCFSPCFVPALEMSIRCDCLQLKIVHHMECLGSAQPLILQPFTFQGKGPPNHEFLTLSLACGDLVLRHWTGGRAHLDAQLSGTFSSQILEYRNLTMRSFVKPVGLHGHLAWDQTVDGESDSSGSVLGQVALDAVELQLGQCSLHTLELAAQAWLQIKAPRAEQLIFSHFVICNDTQETLCLGQVDTDENVLLCSREMLQYCWRSHKVAQLLHVCVEGWGNWRWSDPFSLDTPGTFLQNISNKGRVASLIISVISLGGLQKQVTIKGRHVICSYLDVSVQLGLSQSYIGLDGKPITCEFTAVIPAHEMLPSYVMENSELSAIRMKIENSDWSEPIHPTSSILEQSAVLKVSCNEGPNLQAWCSLLVCDQQSMTHQCVVVLSPLFVMGSHLPEPLLLHMEKRSLGKKHMQHILGQGQEVMLNDMEADLTHHLSFQLRMDGEASESTVPISTALIKQISDRVDTSPTNLNYLLTPPRKQAEQCCWPYVDDPDSFMPDTPLLWDKPMQVKLSAWKPGLKSLFVELLPWALLVNRSSWDLWIFEGERVVVQVPAGSTVVPPVLQEPFQMGIYYSLSNTVHKSSAIQLVREGNSSMQHDGLISLHEEGVCTVDVQLGSAPGMKKLCQLTLRFVARRGMLLLCVSDRTVLLSDSALRLRCWPFVTNGELNVLPEHVPSTDSLVLDVPAVMPNAGPMSCPISCWDIPDGDSCETQQHHHPVFWLRLSFLSHTGAEPPVWSRPVLVSPDLIRQSLAVPAHDISDSPFCTRPLLLIWNENLGVNYLNLTLDPCPRMLIYNHCSVPIQMKEVISGVWTFPILRPIIPPGGAIHHELAHHLLTFPECQAHGGLPTARLQQPHGAWSDEFHLGSLGTQVVMLPEYGCLYVEISFFGGTLTFSVAPESKAGLLTSLHRSPVPQPSPIWLQFLLRHLSVTINDDVSQPMMSSEFLRLTLDDALLTVGPGMTQEGCGVSESIAPQSNGRLLVLLVGNVQLDNQLFPRSTFHFPVILCRGEQAVSESLSASAGLGHTFWPLESTTLERFRQSCAIQMKANCTPSLFSGRTEVTDLELEFQPLQLYIEDTFLYHLKALLPTFSLPLHRQLDHPHGQTALMEFPQLVSALVLPIHLRHLTIRPLNLLVSVHASLRLYIASDHTPLAFSAFERHALFTTPRELVHNLTMHYATGALFRAGWVVGSLEILGSPASLVCSVANGVADFFRPPVRGSDSWTRCLRQWCFEGNIILRAAYIERYIDVDH</sequence>
<organism evidence="3 4">
    <name type="scientific">Eptatretus burgeri</name>
    <name type="common">Inshore hagfish</name>
    <dbReference type="NCBI Taxonomy" id="7764"/>
    <lineage>
        <taxon>Eukaryota</taxon>
        <taxon>Metazoa</taxon>
        <taxon>Chordata</taxon>
        <taxon>Craniata</taxon>
        <taxon>Vertebrata</taxon>
        <taxon>Cyclostomata</taxon>
        <taxon>Myxini</taxon>
        <taxon>Myxiniformes</taxon>
        <taxon>Myxinidae</taxon>
        <taxon>Eptatretinae</taxon>
        <taxon>Eptatretus</taxon>
    </lineage>
</organism>
<feature type="region of interest" description="Disordered" evidence="1">
    <location>
        <begin position="768"/>
        <end position="788"/>
    </location>
</feature>
<feature type="region of interest" description="Disordered" evidence="1">
    <location>
        <begin position="1772"/>
        <end position="1811"/>
    </location>
</feature>
<feature type="domain" description="VPS13-like middle region" evidence="2">
    <location>
        <begin position="1630"/>
        <end position="2132"/>
    </location>
</feature>
<evidence type="ECO:0000313" key="4">
    <source>
        <dbReference type="Proteomes" id="UP000694388"/>
    </source>
</evidence>
<dbReference type="InterPro" id="IPR039782">
    <property type="entry name" value="VPS13B"/>
</dbReference>
<dbReference type="InterPro" id="IPR056747">
    <property type="entry name" value="VPS13-like_M"/>
</dbReference>
<dbReference type="OMA" id="SWENRGQ"/>
<name>A0A8C4PXQ0_EPTBU</name>
<reference evidence="3" key="2">
    <citation type="submission" date="2025-09" db="UniProtKB">
        <authorList>
            <consortium name="Ensembl"/>
        </authorList>
    </citation>
    <scope>IDENTIFICATION</scope>
</reference>
<feature type="compositionally biased region" description="Low complexity" evidence="1">
    <location>
        <begin position="742"/>
        <end position="755"/>
    </location>
</feature>
<protein>
    <recommendedName>
        <fullName evidence="2">VPS13-like middle region domain-containing protein</fullName>
    </recommendedName>
</protein>
<reference evidence="3" key="1">
    <citation type="submission" date="2025-08" db="UniProtKB">
        <authorList>
            <consortium name="Ensembl"/>
        </authorList>
    </citation>
    <scope>IDENTIFICATION</scope>
</reference>
<dbReference type="Pfam" id="PF25033">
    <property type="entry name" value="VPS13_M"/>
    <property type="match status" value="2"/>
</dbReference>
<keyword evidence="4" id="KW-1185">Reference proteome</keyword>
<feature type="domain" description="VPS13-like middle region" evidence="2">
    <location>
        <begin position="1066"/>
        <end position="1342"/>
    </location>
</feature>
<proteinExistence type="predicted"/>
<feature type="compositionally biased region" description="Low complexity" evidence="1">
    <location>
        <begin position="1777"/>
        <end position="1786"/>
    </location>
</feature>
<accession>A0A8C4PXQ0</accession>
<evidence type="ECO:0000313" key="3">
    <source>
        <dbReference type="Ensembl" id="ENSEBUP00000003338.1"/>
    </source>
</evidence>
<evidence type="ECO:0000259" key="2">
    <source>
        <dbReference type="Pfam" id="PF25033"/>
    </source>
</evidence>
<dbReference type="GeneTree" id="ENSGT00940000154684"/>
<dbReference type="PANTHER" id="PTHR12517">
    <property type="entry name" value="VACUOLAR PROTEIN SORTING-ASSOCIATED PROTEIN 13B"/>
    <property type="match status" value="1"/>
</dbReference>
<dbReference type="PANTHER" id="PTHR12517:SF0">
    <property type="entry name" value="INTERMEMBRANE LIPID TRANSFER PROTEIN VPS13B"/>
    <property type="match status" value="1"/>
</dbReference>
<dbReference type="Ensembl" id="ENSEBUT00000003707.1">
    <property type="protein sequence ID" value="ENSEBUP00000003338.1"/>
    <property type="gene ID" value="ENSEBUG00000002437.1"/>
</dbReference>